<organism evidence="1 2">
    <name type="scientific">Waltera acetigignens</name>
    <dbReference type="NCBI Taxonomy" id="2981769"/>
    <lineage>
        <taxon>Bacteria</taxon>
        <taxon>Bacillati</taxon>
        <taxon>Bacillota</taxon>
        <taxon>Clostridia</taxon>
        <taxon>Lachnospirales</taxon>
        <taxon>Lachnospiraceae</taxon>
        <taxon>Waltera</taxon>
    </lineage>
</organism>
<accession>A0AAE3A0V9</accession>
<dbReference type="Pfam" id="PF12611">
    <property type="entry name" value="Flagellar_put"/>
    <property type="match status" value="1"/>
</dbReference>
<keyword evidence="1" id="KW-0282">Flagellum</keyword>
<proteinExistence type="predicted"/>
<dbReference type="Proteomes" id="UP001197795">
    <property type="component" value="Unassembled WGS sequence"/>
</dbReference>
<sequence length="136" mass="15136">MDIQNNSFLSIDQLANQYLNSSRKTVKAAQENLVSFQEILQNKSQEQNVSGTQDLKFSKHAAVRLENRGIELTDAQLERLNDGARKAGQKGIRDSLVIVDDLAFIVNVPNKTVVTAMNSRETEENVFTNINGAVIM</sequence>
<evidence type="ECO:0000313" key="2">
    <source>
        <dbReference type="Proteomes" id="UP001197795"/>
    </source>
</evidence>
<dbReference type="RefSeq" id="WP_118537359.1">
    <property type="nucleotide sequence ID" value="NZ_JAJEPV010000004.1"/>
</dbReference>
<dbReference type="EMBL" id="JAJEPV010000004">
    <property type="protein sequence ID" value="MCC2118431.1"/>
    <property type="molecule type" value="Genomic_DNA"/>
</dbReference>
<dbReference type="AlphaFoldDB" id="A0AAE3A0V9"/>
<keyword evidence="2" id="KW-1185">Reference proteome</keyword>
<protein>
    <submittedName>
        <fullName evidence="1">Flagellar protein</fullName>
    </submittedName>
</protein>
<dbReference type="InterPro" id="IPR013367">
    <property type="entry name" value="Flagellar_put"/>
</dbReference>
<keyword evidence="1" id="KW-0966">Cell projection</keyword>
<gene>
    <name evidence="1" type="ORF">LKD75_02295</name>
</gene>
<evidence type="ECO:0000313" key="1">
    <source>
        <dbReference type="EMBL" id="MCC2118431.1"/>
    </source>
</evidence>
<name>A0AAE3A0V9_9FIRM</name>
<comment type="caution">
    <text evidence="1">The sequence shown here is derived from an EMBL/GenBank/DDBJ whole genome shotgun (WGS) entry which is preliminary data.</text>
</comment>
<dbReference type="NCBIfam" id="TIGR02530">
    <property type="entry name" value="flg_new"/>
    <property type="match status" value="1"/>
</dbReference>
<reference evidence="1 2" key="1">
    <citation type="submission" date="2021-10" db="EMBL/GenBank/DDBJ databases">
        <title>Anaerobic single-cell dispensing facilitates the cultivation of human gut bacteria.</title>
        <authorList>
            <person name="Afrizal A."/>
        </authorList>
    </citation>
    <scope>NUCLEOTIDE SEQUENCE [LARGE SCALE GENOMIC DNA]</scope>
    <source>
        <strain evidence="1 2">CLA-AA-H273</strain>
    </source>
</reference>
<keyword evidence="1" id="KW-0969">Cilium</keyword>